<dbReference type="InterPro" id="IPR026960">
    <property type="entry name" value="RVT-Znf"/>
</dbReference>
<dbReference type="PANTHER" id="PTHR33116">
    <property type="entry name" value="REVERSE TRANSCRIPTASE ZINC-BINDING DOMAIN-CONTAINING PROTEIN-RELATED-RELATED"/>
    <property type="match status" value="1"/>
</dbReference>
<sequence length="443" mass="52579">MKKQDYQHLVERIRHKINNWTCRFLSYAGRLQLIKAVLMSLVNFWAAVFRLPSQCIKEVESLCSAFLWSGPELKTTGAKVAWKDVCQLKSEGGLGIRSLKEVNKVYGLKLIWRMSTGKSLWCKWIEENLLRKKSFWEVKSKTQTGSWMWRKLLKLRDIAKMFYMKEIGSGCHTFFWYDKWSDRGALIDILGERGIIDMGIGREATVEEASLSSRRKRRHRTELLKDIEAELTEVGNRLCIEKEDVSLWRRESGYKQEFSTHETWSILRVTKTHHSWSRGVWFSQATPKYAFMTWLALLNRLSTMDRVARWSQGADTICVLCKTAQETRDHLFFECSYSSQIWGSLVKGILKETYTNEWKDIVIWISDEKMERMRLFCIRYAFQIALYTLWRERNKVRHEEKLMPIEVLKKLVDKGVRNKLSLMRSKKVRGMEKELQFWFSKRL</sequence>
<protein>
    <recommendedName>
        <fullName evidence="1">Reverse transcriptase zinc-binding domain-containing protein</fullName>
    </recommendedName>
</protein>
<accession>A0A3P6GUN2</accession>
<organism evidence="2">
    <name type="scientific">Brassica oleracea</name>
    <name type="common">Wild cabbage</name>
    <dbReference type="NCBI Taxonomy" id="3712"/>
    <lineage>
        <taxon>Eukaryota</taxon>
        <taxon>Viridiplantae</taxon>
        <taxon>Streptophyta</taxon>
        <taxon>Embryophyta</taxon>
        <taxon>Tracheophyta</taxon>
        <taxon>Spermatophyta</taxon>
        <taxon>Magnoliopsida</taxon>
        <taxon>eudicotyledons</taxon>
        <taxon>Gunneridae</taxon>
        <taxon>Pentapetalae</taxon>
        <taxon>rosids</taxon>
        <taxon>malvids</taxon>
        <taxon>Brassicales</taxon>
        <taxon>Brassicaceae</taxon>
        <taxon>Brassiceae</taxon>
        <taxon>Brassica</taxon>
    </lineage>
</organism>
<evidence type="ECO:0000313" key="2">
    <source>
        <dbReference type="EMBL" id="VDD61724.1"/>
    </source>
</evidence>
<dbReference type="EMBL" id="LR031880">
    <property type="protein sequence ID" value="VDD61724.1"/>
    <property type="molecule type" value="Genomic_DNA"/>
</dbReference>
<feature type="domain" description="Reverse transcriptase zinc-binding" evidence="1">
    <location>
        <begin position="258"/>
        <end position="342"/>
    </location>
</feature>
<name>A0A3P6GUN2_BRAOL</name>
<proteinExistence type="predicted"/>
<dbReference type="PANTHER" id="PTHR33116:SF84">
    <property type="entry name" value="RNA-DIRECTED DNA POLYMERASE"/>
    <property type="match status" value="1"/>
</dbReference>
<reference evidence="2" key="1">
    <citation type="submission" date="2018-11" db="EMBL/GenBank/DDBJ databases">
        <authorList>
            <consortium name="Genoscope - CEA"/>
            <person name="William W."/>
        </authorList>
    </citation>
    <scope>NUCLEOTIDE SEQUENCE</scope>
</reference>
<dbReference type="AlphaFoldDB" id="A0A3P6GUN2"/>
<dbReference type="Pfam" id="PF13966">
    <property type="entry name" value="zf-RVT"/>
    <property type="match status" value="1"/>
</dbReference>
<evidence type="ECO:0000259" key="1">
    <source>
        <dbReference type="Pfam" id="PF13966"/>
    </source>
</evidence>
<gene>
    <name evidence="2" type="ORF">BOLC6T37177H</name>
</gene>